<dbReference type="EMBL" id="RCDB01000001">
    <property type="protein sequence ID" value="RLK52848.1"/>
    <property type="molecule type" value="Genomic_DNA"/>
</dbReference>
<dbReference type="InterPro" id="IPR007569">
    <property type="entry name" value="DUF559"/>
</dbReference>
<accession>A0A498CM70</accession>
<dbReference type="Pfam" id="PF13338">
    <property type="entry name" value="AbiEi_4"/>
    <property type="match status" value="1"/>
</dbReference>
<gene>
    <name evidence="3" type="ORF">C7474_0806</name>
</gene>
<sequence length="275" mass="29584">MADAASWVREHGGVARTIDLESAGFGRGRVARALARGALERVTRGWVAVPGADALSIAAARSNVVVSCVTRARQLGWWVLADVRPHVVAPGHSGRAPTATATVHWAAPVIPRVPGVLLDSPENTLAVVAACQPFEVALAVWESALRSRSVDAGLLARLPLPACARRILAEAGIWSDSGLETFVVPRLRWLGLPLRRQIWIAGHRVDLLIGERLVLQIDGGHHVGAQRESDIAHDAALTLLGYHVIRIGYRQVVDGWEQVQEILMRAVAQGLHRAA</sequence>
<dbReference type="InterPro" id="IPR025159">
    <property type="entry name" value="AbiEi_N"/>
</dbReference>
<dbReference type="Pfam" id="PF04480">
    <property type="entry name" value="DUF559"/>
    <property type="match status" value="1"/>
</dbReference>
<evidence type="ECO:0000313" key="3">
    <source>
        <dbReference type="EMBL" id="RLK52848.1"/>
    </source>
</evidence>
<dbReference type="RefSeq" id="WP_121057631.1">
    <property type="nucleotide sequence ID" value="NZ_RCDB01000001.1"/>
</dbReference>
<reference evidence="3 4" key="1">
    <citation type="journal article" date="2015" name="Stand. Genomic Sci.">
        <title>Genomic Encyclopedia of Bacterial and Archaeal Type Strains, Phase III: the genomes of soil and plant-associated and newly described type strains.</title>
        <authorList>
            <person name="Whitman W.B."/>
            <person name="Woyke T."/>
            <person name="Klenk H.P."/>
            <person name="Zhou Y."/>
            <person name="Lilburn T.G."/>
            <person name="Beck B.J."/>
            <person name="De Vos P."/>
            <person name="Vandamme P."/>
            <person name="Eisen J.A."/>
            <person name="Garrity G."/>
            <person name="Hugenholtz P."/>
            <person name="Kyrpides N.C."/>
        </authorList>
    </citation>
    <scope>NUCLEOTIDE SEQUENCE [LARGE SCALE GENOMIC DNA]</scope>
    <source>
        <strain evidence="3 4">S2T63</strain>
    </source>
</reference>
<dbReference type="Gene3D" id="3.40.960.10">
    <property type="entry name" value="VSR Endonuclease"/>
    <property type="match status" value="1"/>
</dbReference>
<dbReference type="AlphaFoldDB" id="A0A498CM70"/>
<organism evidence="3 4">
    <name type="scientific">Microbacterium telephonicum</name>
    <dbReference type="NCBI Taxonomy" id="1714841"/>
    <lineage>
        <taxon>Bacteria</taxon>
        <taxon>Bacillati</taxon>
        <taxon>Actinomycetota</taxon>
        <taxon>Actinomycetes</taxon>
        <taxon>Micrococcales</taxon>
        <taxon>Microbacteriaceae</taxon>
        <taxon>Microbacterium</taxon>
    </lineage>
</organism>
<comment type="caution">
    <text evidence="3">The sequence shown here is derived from an EMBL/GenBank/DDBJ whole genome shotgun (WGS) entry which is preliminary data.</text>
</comment>
<name>A0A498CM70_9MICO</name>
<proteinExistence type="predicted"/>
<evidence type="ECO:0000259" key="1">
    <source>
        <dbReference type="Pfam" id="PF04480"/>
    </source>
</evidence>
<protein>
    <submittedName>
        <fullName evidence="3">Uncharacterized protein DUF559</fullName>
    </submittedName>
</protein>
<dbReference type="InterPro" id="IPR011335">
    <property type="entry name" value="Restrct_endonuc-II-like"/>
</dbReference>
<evidence type="ECO:0000313" key="4">
    <source>
        <dbReference type="Proteomes" id="UP000273158"/>
    </source>
</evidence>
<feature type="domain" description="DUF559" evidence="1">
    <location>
        <begin position="188"/>
        <end position="265"/>
    </location>
</feature>
<dbReference type="Proteomes" id="UP000273158">
    <property type="component" value="Unassembled WGS sequence"/>
</dbReference>
<dbReference type="OrthoDB" id="4701311at2"/>
<feature type="domain" description="AbiEi antitoxin N-terminal" evidence="2">
    <location>
        <begin position="6"/>
        <end position="45"/>
    </location>
</feature>
<keyword evidence="4" id="KW-1185">Reference proteome</keyword>
<dbReference type="SUPFAM" id="SSF52980">
    <property type="entry name" value="Restriction endonuclease-like"/>
    <property type="match status" value="1"/>
</dbReference>
<evidence type="ECO:0000259" key="2">
    <source>
        <dbReference type="Pfam" id="PF13338"/>
    </source>
</evidence>